<proteinExistence type="predicted"/>
<comment type="caution">
    <text evidence="1">The sequence shown here is derived from an EMBL/GenBank/DDBJ whole genome shotgun (WGS) entry which is preliminary data.</text>
</comment>
<dbReference type="Proteomes" id="UP001634394">
    <property type="component" value="Unassembled WGS sequence"/>
</dbReference>
<accession>A0ABD3WSY7</accession>
<evidence type="ECO:0000313" key="2">
    <source>
        <dbReference type="Proteomes" id="UP001634394"/>
    </source>
</evidence>
<organism evidence="1 2">
    <name type="scientific">Sinanodonta woodiana</name>
    <name type="common">Chinese pond mussel</name>
    <name type="synonym">Anodonta woodiana</name>
    <dbReference type="NCBI Taxonomy" id="1069815"/>
    <lineage>
        <taxon>Eukaryota</taxon>
        <taxon>Metazoa</taxon>
        <taxon>Spiralia</taxon>
        <taxon>Lophotrochozoa</taxon>
        <taxon>Mollusca</taxon>
        <taxon>Bivalvia</taxon>
        <taxon>Autobranchia</taxon>
        <taxon>Heteroconchia</taxon>
        <taxon>Palaeoheterodonta</taxon>
        <taxon>Unionida</taxon>
        <taxon>Unionoidea</taxon>
        <taxon>Unionidae</taxon>
        <taxon>Unioninae</taxon>
        <taxon>Sinanodonta</taxon>
    </lineage>
</organism>
<name>A0ABD3WSY7_SINWO</name>
<evidence type="ECO:0000313" key="1">
    <source>
        <dbReference type="EMBL" id="KAL3875788.1"/>
    </source>
</evidence>
<reference evidence="1 2" key="1">
    <citation type="submission" date="2024-11" db="EMBL/GenBank/DDBJ databases">
        <title>Chromosome-level genome assembly of the freshwater bivalve Anodonta woodiana.</title>
        <authorList>
            <person name="Chen X."/>
        </authorList>
    </citation>
    <scope>NUCLEOTIDE SEQUENCE [LARGE SCALE GENOMIC DNA]</scope>
    <source>
        <strain evidence="1">MN2024</strain>
        <tissue evidence="1">Gills</tissue>
    </source>
</reference>
<gene>
    <name evidence="1" type="ORF">ACJMK2_033705</name>
</gene>
<dbReference type="EMBL" id="JBJQND010000005">
    <property type="protein sequence ID" value="KAL3875788.1"/>
    <property type="molecule type" value="Genomic_DNA"/>
</dbReference>
<keyword evidence="2" id="KW-1185">Reference proteome</keyword>
<dbReference type="AlphaFoldDB" id="A0ABD3WSY7"/>
<protein>
    <submittedName>
        <fullName evidence="1">Uncharacterized protein</fullName>
    </submittedName>
</protein>
<sequence>MFNNLSNLNNEITTKLMENFKCCMEEQSNKDVMILLRSLKDLYFALSNTTLNFAGNLPSRLFGDNDVEDVIKHSSNDAESMNLSLQDKLNLLLHKDGLSIAVEGQDSFK</sequence>